<protein>
    <submittedName>
        <fullName evidence="4">C2 NT-type domain-containing protein</fullName>
    </submittedName>
</protein>
<dbReference type="PANTHER" id="PTHR31344">
    <property type="entry name" value="NUCLEAR PORE COMPLEX PROTEIN NUP205"/>
    <property type="match status" value="1"/>
</dbReference>
<dbReference type="PANTHER" id="PTHR31344:SF13">
    <property type="entry name" value="EEIG1_EHBP1 PROTEIN AMINO-TERMINAL DOMAIN PROTEIN"/>
    <property type="match status" value="1"/>
</dbReference>
<evidence type="ECO:0000256" key="1">
    <source>
        <dbReference type="SAM" id="Coils"/>
    </source>
</evidence>
<dbReference type="Pfam" id="PF10358">
    <property type="entry name" value="NT-C2"/>
    <property type="match status" value="1"/>
</dbReference>
<gene>
    <name evidence="4" type="ORF">Adt_15943</name>
</gene>
<feature type="region of interest" description="Disordered" evidence="2">
    <location>
        <begin position="321"/>
        <end position="368"/>
    </location>
</feature>
<feature type="compositionally biased region" description="Low complexity" evidence="2">
    <location>
        <begin position="691"/>
        <end position="703"/>
    </location>
</feature>
<feature type="region of interest" description="Disordered" evidence="2">
    <location>
        <begin position="152"/>
        <end position="250"/>
    </location>
</feature>
<dbReference type="PROSITE" id="PS51840">
    <property type="entry name" value="C2_NT"/>
    <property type="match status" value="1"/>
</dbReference>
<proteinExistence type="predicted"/>
<feature type="coiled-coil region" evidence="1">
    <location>
        <begin position="496"/>
        <end position="523"/>
    </location>
</feature>
<dbReference type="Proteomes" id="UP001604336">
    <property type="component" value="Unassembled WGS sequence"/>
</dbReference>
<evidence type="ECO:0000313" key="5">
    <source>
        <dbReference type="Proteomes" id="UP001604336"/>
    </source>
</evidence>
<feature type="compositionally biased region" description="Polar residues" evidence="2">
    <location>
        <begin position="230"/>
        <end position="250"/>
    </location>
</feature>
<feature type="compositionally biased region" description="Low complexity" evidence="2">
    <location>
        <begin position="191"/>
        <end position="201"/>
    </location>
</feature>
<feature type="region of interest" description="Disordered" evidence="2">
    <location>
        <begin position="688"/>
        <end position="715"/>
    </location>
</feature>
<feature type="compositionally biased region" description="Basic and acidic residues" evidence="2">
    <location>
        <begin position="328"/>
        <end position="337"/>
    </location>
</feature>
<comment type="caution">
    <text evidence="4">The sequence shown here is derived from an EMBL/GenBank/DDBJ whole genome shotgun (WGS) entry which is preliminary data.</text>
</comment>
<name>A0ABD1U3W2_9LAMI</name>
<reference evidence="5" key="1">
    <citation type="submission" date="2024-07" db="EMBL/GenBank/DDBJ databases">
        <title>Two chromosome-level genome assemblies of Korean endemic species Abeliophyllum distichum and Forsythia ovata (Oleaceae).</title>
        <authorList>
            <person name="Jang H."/>
        </authorList>
    </citation>
    <scope>NUCLEOTIDE SEQUENCE [LARGE SCALE GENOMIC DNA]</scope>
</reference>
<dbReference type="AlphaFoldDB" id="A0ABD1U3W2"/>
<dbReference type="InterPro" id="IPR019448">
    <property type="entry name" value="NT-C2"/>
</dbReference>
<dbReference type="EMBL" id="JBFOLK010000004">
    <property type="protein sequence ID" value="KAL2519696.1"/>
    <property type="molecule type" value="Genomic_DNA"/>
</dbReference>
<feature type="compositionally biased region" description="Low complexity" evidence="2">
    <location>
        <begin position="158"/>
        <end position="167"/>
    </location>
</feature>
<dbReference type="InterPro" id="IPR021827">
    <property type="entry name" value="Nup186/Nup192/Nup205"/>
</dbReference>
<evidence type="ECO:0000313" key="4">
    <source>
        <dbReference type="EMBL" id="KAL2519696.1"/>
    </source>
</evidence>
<feature type="compositionally biased region" description="Polar residues" evidence="2">
    <location>
        <begin position="340"/>
        <end position="361"/>
    </location>
</feature>
<organism evidence="4 5">
    <name type="scientific">Abeliophyllum distichum</name>
    <dbReference type="NCBI Taxonomy" id="126358"/>
    <lineage>
        <taxon>Eukaryota</taxon>
        <taxon>Viridiplantae</taxon>
        <taxon>Streptophyta</taxon>
        <taxon>Embryophyta</taxon>
        <taxon>Tracheophyta</taxon>
        <taxon>Spermatophyta</taxon>
        <taxon>Magnoliopsida</taxon>
        <taxon>eudicotyledons</taxon>
        <taxon>Gunneridae</taxon>
        <taxon>Pentapetalae</taxon>
        <taxon>asterids</taxon>
        <taxon>lamiids</taxon>
        <taxon>Lamiales</taxon>
        <taxon>Oleaceae</taxon>
        <taxon>Forsythieae</taxon>
        <taxon>Abeliophyllum</taxon>
    </lineage>
</organism>
<keyword evidence="5" id="KW-1185">Reference proteome</keyword>
<keyword evidence="1" id="KW-0175">Coiled coil</keyword>
<evidence type="ECO:0000259" key="3">
    <source>
        <dbReference type="PROSITE" id="PS51840"/>
    </source>
</evidence>
<accession>A0ABD1U3W2</accession>
<feature type="domain" description="C2 NT-type" evidence="3">
    <location>
        <begin position="7"/>
        <end position="154"/>
    </location>
</feature>
<sequence length="1023" mass="112379">MVLGLRSKHRKGASVKVDYIVHVQEIRPWPPTESLRSIQTVLLQWENGDKNSGSFISVAGNSNISFNESFTLPFTLHQDKKAHDKFLKKYLEFSLFEPRKDKGSKGQLLGTALLNLADYGVLEEISSISIPVNFKKSSKNSVQSALFVSLEPVEKDSSNSSPNSRLSKAASLENDDNDSEIASFTDDDTSSHSSRTAVSSTFEAATASPSQNEKKGTGLLNAGIDPIQDPNRSIWPSSIDVSSDTGNRTQNYTSLSKFPERSMTSVKRNSATPSIKSSTSFIGFQDINGKSSNRAGTLQQASVTCNADEEIAKTKAKISEITQQSQSVKDESSDRLLPKFTSSNNSTQSIFNSNSVNPSHVSQEKKVEQEATAINDAHNGLVNGGEKREQINNGQDEKIVEEILHFSENKLVEDASRRQTMRSDTLVSNRKAPGILGFSTNNARLKHAMSVQIHGSINGNGFVGDSAGGIIATDLDIPDSQNIRKGNAAIERKEPKSKLSESKNEWKSRIEMLEEELRETAAVEVGLYSVIAEHTSSSNKVHAPARRLSRFYLHACRAGSQAKRASAARAALSGLVLVSKACGNDVPRLTFWLSNSIMLRAIVSQAAAEMPRSVGSGIKSNGTEPGMTFRFLDNTRMEKEKYKSIEESDDWEDILMFIIALEKIESWIFSRIVESVWWQTLTPHMQPTVAKSSGRTTGSSTKKTNGRRHNLGDHEQGNFSTELWKKAFKDACERLCPIRAGGHDCGCLSVLARLVMEQLVDRLDMAMFNAILRESAEEMPTDPVSDPITDSKVLPIPAGKSSFGAGAQLKNAIGNWSRLLTDLFGIEDDVPVYNNIIVDDKRPKSFKAFRLLHTLSDLMMLPFGMLADASIRKEVCPTFDPTLIKRVFSNFVPDEFCPDPIPQNIIESLDSEEIPDASVELLTSYPCTANPTVYSPPPAASLNSIMGEVGTGFLQRSGSSILKKSYTSDDELDELDSPLTSIIPDSFQSSSALAKLSSMPQQKGGRNVLRFQLLRESWEDSEQ</sequence>
<evidence type="ECO:0000256" key="2">
    <source>
        <dbReference type="SAM" id="MobiDB-lite"/>
    </source>
</evidence>